<dbReference type="Pfam" id="PF00672">
    <property type="entry name" value="HAMP"/>
    <property type="match status" value="1"/>
</dbReference>
<dbReference type="GO" id="GO:0007165">
    <property type="term" value="P:signal transduction"/>
    <property type="evidence" value="ECO:0007669"/>
    <property type="project" value="UniProtKB-KW"/>
</dbReference>
<accession>A0A4R1J7A0</accession>
<dbReference type="RefSeq" id="WP_131914350.1">
    <property type="nucleotide sequence ID" value="NZ_OU594967.1"/>
</dbReference>
<dbReference type="PROSITE" id="PS50885">
    <property type="entry name" value="HAMP"/>
    <property type="match status" value="1"/>
</dbReference>
<evidence type="ECO:0000256" key="1">
    <source>
        <dbReference type="ARBA" id="ARBA00004370"/>
    </source>
</evidence>
<dbReference type="GO" id="GO:0006935">
    <property type="term" value="P:chemotaxis"/>
    <property type="evidence" value="ECO:0007669"/>
    <property type="project" value="UniProtKB-KW"/>
</dbReference>
<dbReference type="CDD" id="cd12913">
    <property type="entry name" value="PDC1_MCP_like"/>
    <property type="match status" value="1"/>
</dbReference>
<dbReference type="Gene3D" id="1.10.287.950">
    <property type="entry name" value="Methyl-accepting chemotaxis protein"/>
    <property type="match status" value="1"/>
</dbReference>
<dbReference type="PANTHER" id="PTHR43531">
    <property type="entry name" value="PROTEIN ICFG"/>
    <property type="match status" value="1"/>
</dbReference>
<dbReference type="Pfam" id="PF00015">
    <property type="entry name" value="MCPsignal"/>
    <property type="match status" value="1"/>
</dbReference>
<feature type="domain" description="HAMP" evidence="9">
    <location>
        <begin position="379"/>
        <end position="431"/>
    </location>
</feature>
<dbReference type="PROSITE" id="PS50111">
    <property type="entry name" value="CHEMOTAXIS_TRANSDUC_2"/>
    <property type="match status" value="1"/>
</dbReference>
<comment type="similarity">
    <text evidence="4">Belongs to the methyl-accepting chemotaxis (MCP) protein family.</text>
</comment>
<feature type="compositionally biased region" description="Polar residues" evidence="6">
    <location>
        <begin position="140"/>
        <end position="150"/>
    </location>
</feature>
<evidence type="ECO:0000256" key="3">
    <source>
        <dbReference type="ARBA" id="ARBA00023224"/>
    </source>
</evidence>
<dbReference type="SMART" id="SM00283">
    <property type="entry name" value="MA"/>
    <property type="match status" value="1"/>
</dbReference>
<gene>
    <name evidence="10" type="ORF">EV690_3616</name>
</gene>
<comment type="subcellular location">
    <subcellularLocation>
        <location evidence="1">Membrane</location>
    </subcellularLocation>
</comment>
<evidence type="ECO:0000256" key="2">
    <source>
        <dbReference type="ARBA" id="ARBA00022500"/>
    </source>
</evidence>
<evidence type="ECO:0000256" key="4">
    <source>
        <dbReference type="ARBA" id="ARBA00029447"/>
    </source>
</evidence>
<sequence length="721" mass="78162">MKLKSIQAKIAVVAGLCLLVTSSLLVGYAVYSAAKTQDIVSKRVSSLVEQSTLDELKSTATAYGHAISRRLEPGLLIAQTLAKEISADRGFDKSSSQEFSRQKFNYVLRSFLESHPDLNGIYSAWEPNAFDGKDSENRNHSMGNNPQTGRFTPYWTRDDQGNINVQALVEYDSDAKLPNGVAKGAWYLNPKRTHKSAVTAPLPYVDQGKNVWLATLSAPVLVNGKFLGVVGANYNLQFIQSLSKQVAAKLYNGRVEVSIVTSQGLVIADSKKPDTLGGSMQALFGTQYQRFLDTVKSGKESIFSVPDEKQIEVFSPITLGTSDSLWAIIIRVDRSVVLSNVTALTQHMDKTADHDMIWQIIIGLVISILALGVLVWMARSLSRPILRAVTMAKAISRGEFSQRLNYHSHDEVGQLAEALDNMADSLQKHVIVAEQISQGDLNQSVELASEHDQLGKALSEMVIDLNRLVGDIKQRSEFIGSNALEVADLSHDLASGATESAAAVTQISATITQIAQQVSQSSVNADKASELSQQSMDSATQGNELMNELQQAMQEIESSGNDINDIIRTIESIAEQTNLLALNAAIEAARAGEQGRGFAVVADEVRQLAARSASAVQQTSSLIDTSAQRTQRGIELSLQTAQALHSIVDKVSESASLVNEIAIAANEQAQGTAQVSQGIQQIDEVTQQNSNNSERCAESSNRLSQASEQLTAMIQQFKLKK</sequence>
<dbReference type="OrthoDB" id="2489132at2"/>
<organism evidence="10 11">
    <name type="scientific">Celerinatantimonas diazotrophica</name>
    <dbReference type="NCBI Taxonomy" id="412034"/>
    <lineage>
        <taxon>Bacteria</taxon>
        <taxon>Pseudomonadati</taxon>
        <taxon>Pseudomonadota</taxon>
        <taxon>Gammaproteobacteria</taxon>
        <taxon>Celerinatantimonadaceae</taxon>
        <taxon>Celerinatantimonas</taxon>
    </lineage>
</organism>
<dbReference type="Proteomes" id="UP000295565">
    <property type="component" value="Unassembled WGS sequence"/>
</dbReference>
<dbReference type="Gene3D" id="3.30.450.20">
    <property type="entry name" value="PAS domain"/>
    <property type="match status" value="1"/>
</dbReference>
<dbReference type="InterPro" id="IPR004089">
    <property type="entry name" value="MCPsignal_dom"/>
</dbReference>
<evidence type="ECO:0000313" key="11">
    <source>
        <dbReference type="Proteomes" id="UP000295565"/>
    </source>
</evidence>
<evidence type="ECO:0000259" key="9">
    <source>
        <dbReference type="PROSITE" id="PS50885"/>
    </source>
</evidence>
<dbReference type="CDD" id="cd11386">
    <property type="entry name" value="MCP_signal"/>
    <property type="match status" value="1"/>
</dbReference>
<name>A0A4R1J7A0_9GAMM</name>
<evidence type="ECO:0000256" key="5">
    <source>
        <dbReference type="PROSITE-ProRule" id="PRU00284"/>
    </source>
</evidence>
<protein>
    <submittedName>
        <fullName evidence="10">Methyl-accepting chemotaxis sensory transducer with Cache sensor</fullName>
    </submittedName>
</protein>
<dbReference type="InterPro" id="IPR051310">
    <property type="entry name" value="MCP_chemotaxis"/>
</dbReference>
<keyword evidence="7" id="KW-1133">Transmembrane helix</keyword>
<dbReference type="CDD" id="cd06225">
    <property type="entry name" value="HAMP"/>
    <property type="match status" value="1"/>
</dbReference>
<keyword evidence="3 5" id="KW-0807">Transducer</keyword>
<keyword evidence="7" id="KW-0472">Membrane</keyword>
<dbReference type="InterPro" id="IPR003660">
    <property type="entry name" value="HAMP_dom"/>
</dbReference>
<feature type="domain" description="Methyl-accepting transducer" evidence="8">
    <location>
        <begin position="475"/>
        <end position="704"/>
    </location>
</feature>
<proteinExistence type="inferred from homology"/>
<keyword evidence="7" id="KW-0812">Transmembrane</keyword>
<feature type="transmembrane region" description="Helical" evidence="7">
    <location>
        <begin position="356"/>
        <end position="377"/>
    </location>
</feature>
<evidence type="ECO:0000256" key="7">
    <source>
        <dbReference type="SAM" id="Phobius"/>
    </source>
</evidence>
<dbReference type="Pfam" id="PF22673">
    <property type="entry name" value="MCP-like_PDC_1"/>
    <property type="match status" value="1"/>
</dbReference>
<comment type="caution">
    <text evidence="10">The sequence shown here is derived from an EMBL/GenBank/DDBJ whole genome shotgun (WGS) entry which is preliminary data.</text>
</comment>
<dbReference type="GO" id="GO:0005886">
    <property type="term" value="C:plasma membrane"/>
    <property type="evidence" value="ECO:0007669"/>
    <property type="project" value="TreeGrafter"/>
</dbReference>
<dbReference type="AlphaFoldDB" id="A0A4R1J7A0"/>
<evidence type="ECO:0000256" key="6">
    <source>
        <dbReference type="SAM" id="MobiDB-lite"/>
    </source>
</evidence>
<dbReference type="EMBL" id="SMGD01000019">
    <property type="protein sequence ID" value="TCK46340.1"/>
    <property type="molecule type" value="Genomic_DNA"/>
</dbReference>
<dbReference type="SMART" id="SM00304">
    <property type="entry name" value="HAMP"/>
    <property type="match status" value="1"/>
</dbReference>
<evidence type="ECO:0000259" key="8">
    <source>
        <dbReference type="PROSITE" id="PS50111"/>
    </source>
</evidence>
<keyword evidence="11" id="KW-1185">Reference proteome</keyword>
<keyword evidence="2" id="KW-0145">Chemotaxis</keyword>
<evidence type="ECO:0000313" key="10">
    <source>
        <dbReference type="EMBL" id="TCK46340.1"/>
    </source>
</evidence>
<dbReference type="FunFam" id="1.10.287.950:FF:000001">
    <property type="entry name" value="Methyl-accepting chemotaxis sensory transducer"/>
    <property type="match status" value="1"/>
</dbReference>
<dbReference type="GO" id="GO:0004888">
    <property type="term" value="F:transmembrane signaling receptor activity"/>
    <property type="evidence" value="ECO:0007669"/>
    <property type="project" value="TreeGrafter"/>
</dbReference>
<dbReference type="SUPFAM" id="SSF58104">
    <property type="entry name" value="Methyl-accepting chemotaxis protein (MCP) signaling domain"/>
    <property type="match status" value="1"/>
</dbReference>
<dbReference type="PANTHER" id="PTHR43531:SF11">
    <property type="entry name" value="METHYL-ACCEPTING CHEMOTAXIS PROTEIN 3"/>
    <property type="match status" value="1"/>
</dbReference>
<feature type="region of interest" description="Disordered" evidence="6">
    <location>
        <begin position="133"/>
        <end position="153"/>
    </location>
</feature>
<reference evidence="10 11" key="1">
    <citation type="submission" date="2019-03" db="EMBL/GenBank/DDBJ databases">
        <title>Genomic Encyclopedia of Type Strains, Phase IV (KMG-IV): sequencing the most valuable type-strain genomes for metagenomic binning, comparative biology and taxonomic classification.</title>
        <authorList>
            <person name="Goeker M."/>
        </authorList>
    </citation>
    <scope>NUCLEOTIDE SEQUENCE [LARGE SCALE GENOMIC DNA]</scope>
    <source>
        <strain evidence="10 11">DSM 18577</strain>
    </source>
</reference>
<dbReference type="Gene3D" id="6.10.340.10">
    <property type="match status" value="1"/>
</dbReference>